<feature type="domain" description="Exocyst component Exo84 C-terminal" evidence="6">
    <location>
        <begin position="305"/>
        <end position="514"/>
    </location>
</feature>
<keyword evidence="4" id="KW-0653">Protein transport</keyword>
<dbReference type="Gene3D" id="1.20.58.1210">
    <property type="entry name" value="Exo84p, N-terminal helical domain"/>
    <property type="match status" value="1"/>
</dbReference>
<dbReference type="InterPro" id="IPR032403">
    <property type="entry name" value="Exo84_C"/>
</dbReference>
<dbReference type="HOGENOM" id="CLU_464847_0_0_1"/>
<gene>
    <name evidence="9" type="primary">exoc-8</name>
    <name evidence="7" type="synonym">Cbr-exoc-8</name>
    <name evidence="9" type="ORF">CBG19796</name>
    <name evidence="7" type="ORF">CBG_19796</name>
</gene>
<dbReference type="EMBL" id="HE601474">
    <property type="protein sequence ID" value="CAP36924.2"/>
    <property type="molecule type" value="Genomic_DNA"/>
</dbReference>
<dbReference type="FunFam" id="1.20.58.1210:FF:000005">
    <property type="entry name" value="EXOCyst component"/>
    <property type="match status" value="1"/>
</dbReference>
<sequence length="712" mass="80818">MTSNEDVLFQTDAFSPSDYIRDRLKGVKIGDETRKLRQLRSEMSALNHASQETLKNNVFRNYQQFIDASKEISHLEREIYQLTHSLIEQKQVIENLLLMTDDDKNSIHTVSSHSTTTSNTNPIQILMQKMEGIGGILNNMSTSEKVILHGEMEQFDVETKKPVQKCMLILLSHRLIIGNINAAGKFVMESTLSLNSVAPVNVKDRESGAANAGKVLKLLIFPESRCYLCESARIRTLWFDELEQAKREILHKGSLVRQATIRGKRQTVKERKAAAAATVIEEKASFQEEDEDVGDEERNDNDISWLAELPAELDDCIAHRDLDQAVELIHEWKQCPTKDAVIDIQLQMRENTVSDLLTKKENLKNLNFQIVQLLSDDVSRPGAVHGGPRAMKKARTLLTQLGRGTYATDVYLRRRSAMQRNAMRDVTVSEEPISYVKQLCTLYGNAVSDIANEFRSMPQYYCQVLQWCSYELSTLLNLIRRHVIEVAPAIAVIAYTWKNVMHTMEDLTVIGVHLNFEVNRLLSAPLEKALQGNFENICDAVKMRISEEKWKPYVLDSESALNRLVEELSDVGINVEWAISANDETKSSLNVSQNVVHFARVAHTLSKDLAPLRLSPIQVLCEVYADELWKMYLQHLADNIRDGAVFAYSTTFILTMLIAHPTLFQVLPVCDKILYGEEGELIRLIDQFPSLAPYADPSDEEKQKDDEEVAHV</sequence>
<dbReference type="FunCoup" id="A8XWA5">
    <property type="interactions" value="3049"/>
</dbReference>
<keyword evidence="3" id="KW-0268">Exocytosis</keyword>
<dbReference type="InterPro" id="IPR042560">
    <property type="entry name" value="Exo84_C_2"/>
</dbReference>
<dbReference type="GO" id="GO:0000145">
    <property type="term" value="C:exocyst"/>
    <property type="evidence" value="ECO:0000318"/>
    <property type="project" value="GO_Central"/>
</dbReference>
<keyword evidence="2" id="KW-0813">Transport</keyword>
<dbReference type="SUPFAM" id="SSF74788">
    <property type="entry name" value="Cullin repeat-like"/>
    <property type="match status" value="1"/>
</dbReference>
<dbReference type="GO" id="GO:0006893">
    <property type="term" value="P:Golgi to plasma membrane transport"/>
    <property type="evidence" value="ECO:0000318"/>
    <property type="project" value="GO_Central"/>
</dbReference>
<dbReference type="FunFam" id="2.30.29.30:FF:000524">
    <property type="entry name" value="EXOCyst component"/>
    <property type="match status" value="1"/>
</dbReference>
<dbReference type="GO" id="GO:0008104">
    <property type="term" value="P:intracellular protein localization"/>
    <property type="evidence" value="ECO:0000318"/>
    <property type="project" value="GO_Central"/>
</dbReference>
<keyword evidence="5" id="KW-0175">Coiled coil</keyword>
<dbReference type="OMA" id="AAWLPNR"/>
<dbReference type="Pfam" id="PF08700">
    <property type="entry name" value="VPS51_Exo84_N"/>
    <property type="match status" value="1"/>
</dbReference>
<dbReference type="GO" id="GO:0090522">
    <property type="term" value="P:vesicle tethering involved in exocytosis"/>
    <property type="evidence" value="ECO:0007669"/>
    <property type="project" value="EnsemblMetazoa"/>
</dbReference>
<evidence type="ECO:0000313" key="7">
    <source>
        <dbReference type="EMBL" id="CAP36924.2"/>
    </source>
</evidence>
<dbReference type="InterPro" id="IPR016159">
    <property type="entry name" value="Cullin_repeat-like_dom_sf"/>
</dbReference>
<name>A8XWA5_CAEBR</name>
<proteinExistence type="inferred from homology"/>
<dbReference type="InParanoid" id="A8XWA5"/>
<dbReference type="InterPro" id="IPR033961">
    <property type="entry name" value="Exo84"/>
</dbReference>
<dbReference type="Proteomes" id="UP000008549">
    <property type="component" value="Unassembled WGS sequence"/>
</dbReference>
<evidence type="ECO:0000256" key="3">
    <source>
        <dbReference type="ARBA" id="ARBA00022483"/>
    </source>
</evidence>
<feature type="coiled-coil region" evidence="5">
    <location>
        <begin position="29"/>
        <end position="56"/>
    </location>
</feature>
<dbReference type="AlphaFoldDB" id="A8XWA5"/>
<reference evidence="7 8" key="1">
    <citation type="journal article" date="2003" name="PLoS Biol.">
        <title>The genome sequence of Caenorhabditis briggsae: a platform for comparative genomics.</title>
        <authorList>
            <person name="Stein L.D."/>
            <person name="Bao Z."/>
            <person name="Blasiar D."/>
            <person name="Blumenthal T."/>
            <person name="Brent M.R."/>
            <person name="Chen N."/>
            <person name="Chinwalla A."/>
            <person name="Clarke L."/>
            <person name="Clee C."/>
            <person name="Coghlan A."/>
            <person name="Coulson A."/>
            <person name="D'Eustachio P."/>
            <person name="Fitch D.H."/>
            <person name="Fulton L.A."/>
            <person name="Fulton R.E."/>
            <person name="Griffiths-Jones S."/>
            <person name="Harris T.W."/>
            <person name="Hillier L.W."/>
            <person name="Kamath R."/>
            <person name="Kuwabara P.E."/>
            <person name="Mardis E.R."/>
            <person name="Marra M.A."/>
            <person name="Miner T.L."/>
            <person name="Minx P."/>
            <person name="Mullikin J.C."/>
            <person name="Plumb R.W."/>
            <person name="Rogers J."/>
            <person name="Schein J.E."/>
            <person name="Sohrmann M."/>
            <person name="Spieth J."/>
            <person name="Stajich J.E."/>
            <person name="Wei C."/>
            <person name="Willey D."/>
            <person name="Wilson R.K."/>
            <person name="Durbin R."/>
            <person name="Waterston R.H."/>
        </authorList>
    </citation>
    <scope>NUCLEOTIDE SEQUENCE [LARGE SCALE GENOMIC DNA]</scope>
    <source>
        <strain evidence="7 8">AF16</strain>
    </source>
</reference>
<dbReference type="WormBase" id="CBG19796">
    <property type="protein sequence ID" value="CBP04595"/>
    <property type="gene ID" value="WBGene00038959"/>
    <property type="gene designation" value="Cbr-exoc-8"/>
</dbReference>
<dbReference type="GO" id="GO:0015031">
    <property type="term" value="P:protein transport"/>
    <property type="evidence" value="ECO:0007669"/>
    <property type="project" value="UniProtKB-KW"/>
</dbReference>
<accession>A8XWA5</accession>
<evidence type="ECO:0000256" key="4">
    <source>
        <dbReference type="ARBA" id="ARBA00022927"/>
    </source>
</evidence>
<dbReference type="SUPFAM" id="SSF50729">
    <property type="entry name" value="PH domain-like"/>
    <property type="match status" value="1"/>
</dbReference>
<dbReference type="STRING" id="6238.A8XWA5"/>
<dbReference type="PANTHER" id="PTHR21426:SF12">
    <property type="entry name" value="EXOCYST COMPLEX COMPONENT 8"/>
    <property type="match status" value="1"/>
</dbReference>
<reference evidence="7 8" key="2">
    <citation type="journal article" date="2011" name="PLoS Genet.">
        <title>Caenorhabditis briggsae recombinant inbred line genotypes reveal inter-strain incompatibility and the evolution of recombination.</title>
        <authorList>
            <person name="Ross J.A."/>
            <person name="Koboldt D.C."/>
            <person name="Staisch J.E."/>
            <person name="Chamberlin H.M."/>
            <person name="Gupta B.P."/>
            <person name="Miller R.D."/>
            <person name="Baird S.E."/>
            <person name="Haag E.S."/>
        </authorList>
    </citation>
    <scope>NUCLEOTIDE SEQUENCE [LARGE SCALE GENOMIC DNA]</scope>
    <source>
        <strain evidence="7 8">AF16</strain>
    </source>
</reference>
<evidence type="ECO:0000256" key="2">
    <source>
        <dbReference type="ARBA" id="ARBA00022448"/>
    </source>
</evidence>
<evidence type="ECO:0000256" key="5">
    <source>
        <dbReference type="SAM" id="Coils"/>
    </source>
</evidence>
<dbReference type="Pfam" id="PF16528">
    <property type="entry name" value="Exo84_C"/>
    <property type="match status" value="1"/>
</dbReference>
<protein>
    <submittedName>
        <fullName evidence="7">Protein CBR-EXOC-8</fullName>
    </submittedName>
</protein>
<dbReference type="Gene3D" id="2.30.29.30">
    <property type="entry name" value="Pleckstrin-homology domain (PH domain)/Phosphotyrosine-binding domain (PTB)"/>
    <property type="match status" value="1"/>
</dbReference>
<keyword evidence="8" id="KW-1185">Reference proteome</keyword>
<evidence type="ECO:0000313" key="8">
    <source>
        <dbReference type="Proteomes" id="UP000008549"/>
    </source>
</evidence>
<evidence type="ECO:0000313" key="9">
    <source>
        <dbReference type="WormBase" id="CBG19796"/>
    </source>
</evidence>
<comment type="similarity">
    <text evidence="1">Belongs to the EXO84 family.</text>
</comment>
<dbReference type="InterPro" id="IPR011993">
    <property type="entry name" value="PH-like_dom_sf"/>
</dbReference>
<dbReference type="PANTHER" id="PTHR21426">
    <property type="entry name" value="EXOCYST COMPLEX COMPONENT 8"/>
    <property type="match status" value="1"/>
</dbReference>
<evidence type="ECO:0000256" key="1">
    <source>
        <dbReference type="ARBA" id="ARBA00007210"/>
    </source>
</evidence>
<dbReference type="eggNOG" id="KOG2215">
    <property type="taxonomic scope" value="Eukaryota"/>
</dbReference>
<dbReference type="Gene3D" id="1.20.58.1220">
    <property type="entry name" value="Exo84p, C-terminal helical domain"/>
    <property type="match status" value="1"/>
</dbReference>
<evidence type="ECO:0000259" key="6">
    <source>
        <dbReference type="Pfam" id="PF16528"/>
    </source>
</evidence>
<dbReference type="InterPro" id="IPR042561">
    <property type="entry name" value="Exo84_C_1"/>
</dbReference>
<organism evidence="7 8">
    <name type="scientific">Caenorhabditis briggsae</name>
    <dbReference type="NCBI Taxonomy" id="6238"/>
    <lineage>
        <taxon>Eukaryota</taxon>
        <taxon>Metazoa</taxon>
        <taxon>Ecdysozoa</taxon>
        <taxon>Nematoda</taxon>
        <taxon>Chromadorea</taxon>
        <taxon>Rhabditida</taxon>
        <taxon>Rhabditina</taxon>
        <taxon>Rhabditomorpha</taxon>
        <taxon>Rhabditoidea</taxon>
        <taxon>Rhabditidae</taxon>
        <taxon>Peloderinae</taxon>
        <taxon>Caenorhabditis</taxon>
    </lineage>
</organism>